<organism evidence="1 2">
    <name type="scientific">Trapa natans</name>
    <name type="common">Water chestnut</name>
    <dbReference type="NCBI Taxonomy" id="22666"/>
    <lineage>
        <taxon>Eukaryota</taxon>
        <taxon>Viridiplantae</taxon>
        <taxon>Streptophyta</taxon>
        <taxon>Embryophyta</taxon>
        <taxon>Tracheophyta</taxon>
        <taxon>Spermatophyta</taxon>
        <taxon>Magnoliopsida</taxon>
        <taxon>eudicotyledons</taxon>
        <taxon>Gunneridae</taxon>
        <taxon>Pentapetalae</taxon>
        <taxon>rosids</taxon>
        <taxon>malvids</taxon>
        <taxon>Myrtales</taxon>
        <taxon>Lythraceae</taxon>
        <taxon>Trapa</taxon>
    </lineage>
</organism>
<dbReference type="PANTHER" id="PTHR33334:SF10">
    <property type="entry name" value="PROTEIN LNK4"/>
    <property type="match status" value="1"/>
</dbReference>
<comment type="caution">
    <text evidence="1">The sequence shown here is derived from an EMBL/GenBank/DDBJ whole genome shotgun (WGS) entry which is preliminary data.</text>
</comment>
<dbReference type="PANTHER" id="PTHR33334">
    <property type="entry name" value="PROTEIN LNK1"/>
    <property type="match status" value="1"/>
</dbReference>
<gene>
    <name evidence="1" type="ORF">SAY86_027686</name>
</gene>
<reference evidence="1 2" key="1">
    <citation type="journal article" date="2023" name="Hortic Res">
        <title>Pangenome of water caltrop reveals structural variations and asymmetric subgenome divergence after allopolyploidization.</title>
        <authorList>
            <person name="Zhang X."/>
            <person name="Chen Y."/>
            <person name="Wang L."/>
            <person name="Yuan Y."/>
            <person name="Fang M."/>
            <person name="Shi L."/>
            <person name="Lu R."/>
            <person name="Comes H.P."/>
            <person name="Ma Y."/>
            <person name="Chen Y."/>
            <person name="Huang G."/>
            <person name="Zhou Y."/>
            <person name="Zheng Z."/>
            <person name="Qiu Y."/>
        </authorList>
    </citation>
    <scope>NUCLEOTIDE SEQUENCE [LARGE SCALE GENOMIC DNA]</scope>
    <source>
        <strain evidence="1">F231</strain>
    </source>
</reference>
<dbReference type="GO" id="GO:0007623">
    <property type="term" value="P:circadian rhythm"/>
    <property type="evidence" value="ECO:0007669"/>
    <property type="project" value="InterPro"/>
</dbReference>
<dbReference type="Proteomes" id="UP001346149">
    <property type="component" value="Unassembled WGS sequence"/>
</dbReference>
<sequence length="342" mass="38507">MVSRIRLMEGYPESTFHTDQEKAIAFHTLDAPKNVESSDWLRPPNGWPQWGSSGRCETFGLPEKNSIMGSSSSLDGSFQGISGCPVSVMLQSEYLKQNNWQDVSLDFPDFDFCNDLGVMQADNLFLNSSQDLSGKEKLDGSFCACPDCRCGLYLAEDSLMNSTDLQSIVSKNNYMDRSNFCESDYFTPSMEWDMEATALHSAPCNNRQEIISVSKSSSIHTRVPSEETEMSLEESILQELNAVMGQFTKKIRICLRDSLYRLAENAKQQHHNRTLRPESGKVEIETNIIDRAVANFMYNKTGCSVKSPESLDGRITREQDLFWPQGLELQHDHQVPGIHPSG</sequence>
<keyword evidence="2" id="KW-1185">Reference proteome</keyword>
<proteinExistence type="predicted"/>
<dbReference type="GO" id="GO:0006355">
    <property type="term" value="P:regulation of DNA-templated transcription"/>
    <property type="evidence" value="ECO:0007669"/>
    <property type="project" value="InterPro"/>
</dbReference>
<evidence type="ECO:0000313" key="2">
    <source>
        <dbReference type="Proteomes" id="UP001346149"/>
    </source>
</evidence>
<dbReference type="EMBL" id="JAXQNO010000021">
    <property type="protein sequence ID" value="KAK4769536.1"/>
    <property type="molecule type" value="Genomic_DNA"/>
</dbReference>
<protein>
    <submittedName>
        <fullName evidence="1">Uncharacterized protein</fullName>
    </submittedName>
</protein>
<name>A0AAN7KUE4_TRANT</name>
<dbReference type="AlphaFoldDB" id="A0AAN7KUE4"/>
<accession>A0AAN7KUE4</accession>
<dbReference type="InterPro" id="IPR039928">
    <property type="entry name" value="LNK"/>
</dbReference>
<evidence type="ECO:0000313" key="1">
    <source>
        <dbReference type="EMBL" id="KAK4769536.1"/>
    </source>
</evidence>